<dbReference type="AlphaFoldDB" id="A0A368NNL8"/>
<evidence type="ECO:0000256" key="1">
    <source>
        <dbReference type="ARBA" id="ARBA00001946"/>
    </source>
</evidence>
<feature type="domain" description="GGDEF" evidence="6">
    <location>
        <begin position="414"/>
        <end position="547"/>
    </location>
</feature>
<dbReference type="Pfam" id="PF01590">
    <property type="entry name" value="GAF"/>
    <property type="match status" value="1"/>
</dbReference>
<dbReference type="InterPro" id="IPR035965">
    <property type="entry name" value="PAS-like_dom_sf"/>
</dbReference>
<dbReference type="SUPFAM" id="SSF141868">
    <property type="entry name" value="EAL domain-like"/>
    <property type="match status" value="1"/>
</dbReference>
<dbReference type="SMART" id="SM00052">
    <property type="entry name" value="EAL"/>
    <property type="match status" value="1"/>
</dbReference>
<name>A0A368NNL8_9GAMM</name>
<feature type="domain" description="EAL" evidence="5">
    <location>
        <begin position="556"/>
        <end position="806"/>
    </location>
</feature>
<dbReference type="Pfam" id="PF08447">
    <property type="entry name" value="PAS_3"/>
    <property type="match status" value="1"/>
</dbReference>
<dbReference type="InterPro" id="IPR013655">
    <property type="entry name" value="PAS_fold_3"/>
</dbReference>
<dbReference type="NCBIfam" id="TIGR00229">
    <property type="entry name" value="sensory_box"/>
    <property type="match status" value="1"/>
</dbReference>
<sequence length="806" mass="90527">MYRFDYTEIIGRSLGSRSVPLQQKKIDRESLGSRLGCDCELRALLNSLPGAICCRRMDPSMSLSFASSAMHQLTGYRADEVVNGAVRSFESLLHPQENLSRLRALALQQLHQTESFTLQYRLVHRDGSVLWIWESGRIAGHVDGQYCLTESILVDMTDLHQQQKTLEDTLTRQTRDLAAVKQLLVEAEDRARHDEVKLAQSQKRLYRQGLVINQLTAGVMSLSAVELVVSHVCEQINGVLGASHCGVWSFEQGHQLLKLIVHPDENTSVAKHKLISHQLHRRQFNHLFTAIEAGVAFAAHDAEKDSRTNEFSKLFSSLQLRSMIVVPLHLHQKSYGMLVVEQCDISRHWYPDELNFVLAASLVMLTRIIELEADSIRTRLHGLAYFDALTQLENRQLFNEQLKDALAKYHRDGQGSGLLFLDLNEFKQVNDRLGHSAGDQLLQQVASRLKRCLRKTDHIARIGGDEFIVLLHNVKMPNLVAQVAEKLLHQVIQPYVIDGERVEIGVSIGIALAPADSVEAEELMKLADQAMYRVKASGVSSYQFANTQVAVDARSEYALISELRSAVEQEQMELVYMPQIALEDGAISGAEALLRWRHPRLGLLAPAMFIELAERNQLLKPIGEWVCQQVVKDAHALNAQGKDTVLSFNLSASQMDDAGLVDRLRLLIEESELPAGSLRIELKEDTLLHHVAEIENLLHRLHQLGVGLTIDNFGAGACAVETLTRLPIDLLKIDQRLLRDTENDPAKRSLASTMIAVAQIMGKEVVAEGIETQGQADFLTGRHCHHAQGFYYYRPMVFETFTRILH</sequence>
<dbReference type="CDD" id="cd01949">
    <property type="entry name" value="GGDEF"/>
    <property type="match status" value="1"/>
</dbReference>
<evidence type="ECO:0000256" key="2">
    <source>
        <dbReference type="SAM" id="Coils"/>
    </source>
</evidence>
<dbReference type="InterPro" id="IPR000160">
    <property type="entry name" value="GGDEF_dom"/>
</dbReference>
<protein>
    <submittedName>
        <fullName evidence="7">EAL domain-containing protein</fullName>
    </submittedName>
</protein>
<dbReference type="PANTHER" id="PTHR44757">
    <property type="entry name" value="DIGUANYLATE CYCLASE DGCP"/>
    <property type="match status" value="1"/>
</dbReference>
<dbReference type="FunFam" id="3.30.70.270:FF:000001">
    <property type="entry name" value="Diguanylate cyclase domain protein"/>
    <property type="match status" value="1"/>
</dbReference>
<dbReference type="Gene3D" id="3.30.70.270">
    <property type="match status" value="1"/>
</dbReference>
<feature type="domain" description="PAC" evidence="4">
    <location>
        <begin position="116"/>
        <end position="168"/>
    </location>
</feature>
<dbReference type="EMBL" id="QPID01000002">
    <property type="protein sequence ID" value="RCU51756.1"/>
    <property type="molecule type" value="Genomic_DNA"/>
</dbReference>
<dbReference type="InterPro" id="IPR000014">
    <property type="entry name" value="PAS"/>
</dbReference>
<evidence type="ECO:0000313" key="7">
    <source>
        <dbReference type="EMBL" id="RCU51756.1"/>
    </source>
</evidence>
<dbReference type="SMART" id="SM00267">
    <property type="entry name" value="GGDEF"/>
    <property type="match status" value="1"/>
</dbReference>
<dbReference type="CDD" id="cd00130">
    <property type="entry name" value="PAS"/>
    <property type="match status" value="1"/>
</dbReference>
<comment type="cofactor">
    <cofactor evidence="1">
        <name>Mg(2+)</name>
        <dbReference type="ChEBI" id="CHEBI:18420"/>
    </cofactor>
</comment>
<dbReference type="PROSITE" id="PS50112">
    <property type="entry name" value="PAS"/>
    <property type="match status" value="1"/>
</dbReference>
<dbReference type="NCBIfam" id="TIGR00254">
    <property type="entry name" value="GGDEF"/>
    <property type="match status" value="1"/>
</dbReference>
<dbReference type="CDD" id="cd01948">
    <property type="entry name" value="EAL"/>
    <property type="match status" value="1"/>
</dbReference>
<dbReference type="InterPro" id="IPR029787">
    <property type="entry name" value="Nucleotide_cyclase"/>
</dbReference>
<dbReference type="SMART" id="SM00065">
    <property type="entry name" value="GAF"/>
    <property type="match status" value="1"/>
</dbReference>
<keyword evidence="2" id="KW-0175">Coiled coil</keyword>
<dbReference type="InterPro" id="IPR052155">
    <property type="entry name" value="Biofilm_reg_signaling"/>
</dbReference>
<dbReference type="SUPFAM" id="SSF55781">
    <property type="entry name" value="GAF domain-like"/>
    <property type="match status" value="1"/>
</dbReference>
<evidence type="ECO:0000259" key="4">
    <source>
        <dbReference type="PROSITE" id="PS50113"/>
    </source>
</evidence>
<dbReference type="GO" id="GO:0003824">
    <property type="term" value="F:catalytic activity"/>
    <property type="evidence" value="ECO:0007669"/>
    <property type="project" value="UniProtKB-ARBA"/>
</dbReference>
<organism evidence="7 8">
    <name type="scientific">Corallincola holothuriorum</name>
    <dbReference type="NCBI Taxonomy" id="2282215"/>
    <lineage>
        <taxon>Bacteria</taxon>
        <taxon>Pseudomonadati</taxon>
        <taxon>Pseudomonadota</taxon>
        <taxon>Gammaproteobacteria</taxon>
        <taxon>Alteromonadales</taxon>
        <taxon>Psychromonadaceae</taxon>
        <taxon>Corallincola</taxon>
    </lineage>
</organism>
<dbReference type="InterPro" id="IPR035919">
    <property type="entry name" value="EAL_sf"/>
</dbReference>
<dbReference type="PANTHER" id="PTHR44757:SF2">
    <property type="entry name" value="BIOFILM ARCHITECTURE MAINTENANCE PROTEIN MBAA"/>
    <property type="match status" value="1"/>
</dbReference>
<dbReference type="PROSITE" id="PS50113">
    <property type="entry name" value="PAC"/>
    <property type="match status" value="1"/>
</dbReference>
<dbReference type="Gene3D" id="3.30.450.20">
    <property type="entry name" value="PAS domain"/>
    <property type="match status" value="1"/>
</dbReference>
<evidence type="ECO:0000313" key="8">
    <source>
        <dbReference type="Proteomes" id="UP000252558"/>
    </source>
</evidence>
<dbReference type="Pfam" id="PF00990">
    <property type="entry name" value="GGDEF"/>
    <property type="match status" value="1"/>
</dbReference>
<feature type="domain" description="PAS" evidence="3">
    <location>
        <begin position="57"/>
        <end position="114"/>
    </location>
</feature>
<dbReference type="Pfam" id="PF00563">
    <property type="entry name" value="EAL"/>
    <property type="match status" value="1"/>
</dbReference>
<comment type="caution">
    <text evidence="7">The sequence shown here is derived from an EMBL/GenBank/DDBJ whole genome shotgun (WGS) entry which is preliminary data.</text>
</comment>
<reference evidence="7 8" key="1">
    <citation type="submission" date="2018-07" db="EMBL/GenBank/DDBJ databases">
        <title>Corallincola holothuriorum sp. nov., a new facultative anaerobe isolated from sea cucumber Apostichopus japonicus.</title>
        <authorList>
            <person name="Xia H."/>
        </authorList>
    </citation>
    <scope>NUCLEOTIDE SEQUENCE [LARGE SCALE GENOMIC DNA]</scope>
    <source>
        <strain evidence="7 8">C4</strain>
    </source>
</reference>
<feature type="coiled-coil region" evidence="2">
    <location>
        <begin position="170"/>
        <end position="204"/>
    </location>
</feature>
<dbReference type="Gene3D" id="3.30.450.40">
    <property type="match status" value="1"/>
</dbReference>
<proteinExistence type="predicted"/>
<evidence type="ECO:0000259" key="5">
    <source>
        <dbReference type="PROSITE" id="PS50883"/>
    </source>
</evidence>
<dbReference type="InterPro" id="IPR029016">
    <property type="entry name" value="GAF-like_dom_sf"/>
</dbReference>
<dbReference type="InterPro" id="IPR043128">
    <property type="entry name" value="Rev_trsase/Diguanyl_cyclase"/>
</dbReference>
<dbReference type="Gene3D" id="3.20.20.450">
    <property type="entry name" value="EAL domain"/>
    <property type="match status" value="1"/>
</dbReference>
<dbReference type="InterPro" id="IPR001633">
    <property type="entry name" value="EAL_dom"/>
</dbReference>
<gene>
    <name evidence="7" type="ORF">DU002_04610</name>
</gene>
<dbReference type="PROSITE" id="PS50887">
    <property type="entry name" value="GGDEF"/>
    <property type="match status" value="1"/>
</dbReference>
<evidence type="ECO:0000259" key="3">
    <source>
        <dbReference type="PROSITE" id="PS50112"/>
    </source>
</evidence>
<keyword evidence="8" id="KW-1185">Reference proteome</keyword>
<dbReference type="Proteomes" id="UP000252558">
    <property type="component" value="Unassembled WGS sequence"/>
</dbReference>
<dbReference type="InterPro" id="IPR000700">
    <property type="entry name" value="PAS-assoc_C"/>
</dbReference>
<dbReference type="InterPro" id="IPR003018">
    <property type="entry name" value="GAF"/>
</dbReference>
<evidence type="ECO:0000259" key="6">
    <source>
        <dbReference type="PROSITE" id="PS50887"/>
    </source>
</evidence>
<accession>A0A368NNL8</accession>
<dbReference type="SUPFAM" id="SSF55785">
    <property type="entry name" value="PYP-like sensor domain (PAS domain)"/>
    <property type="match status" value="1"/>
</dbReference>
<dbReference type="SUPFAM" id="SSF55073">
    <property type="entry name" value="Nucleotide cyclase"/>
    <property type="match status" value="1"/>
</dbReference>
<dbReference type="PROSITE" id="PS50883">
    <property type="entry name" value="EAL"/>
    <property type="match status" value="1"/>
</dbReference>